<gene>
    <name evidence="1" type="ORF">J5X90_07925</name>
</gene>
<reference evidence="1 2" key="1">
    <citation type="submission" date="2021-03" db="EMBL/GenBank/DDBJ databases">
        <title>Complete Genome of Pseudoalteromonas viridis Strain BBR56, a new biocontrol bacterial candidate.</title>
        <authorList>
            <person name="Handayani D.P."/>
            <person name="Isnansetyo A."/>
            <person name="Istiqomah I."/>
            <person name="Jumina J."/>
        </authorList>
    </citation>
    <scope>NUCLEOTIDE SEQUENCE [LARGE SCALE GENOMIC DNA]</scope>
    <source>
        <strain evidence="1 2">BBR56</strain>
    </source>
</reference>
<accession>A0ABX7VCG9</accession>
<evidence type="ECO:0000313" key="2">
    <source>
        <dbReference type="Proteomes" id="UP000665025"/>
    </source>
</evidence>
<evidence type="ECO:0008006" key="3">
    <source>
        <dbReference type="Google" id="ProtNLM"/>
    </source>
</evidence>
<protein>
    <recommendedName>
        <fullName evidence="3">Natural product</fullName>
    </recommendedName>
</protein>
<proteinExistence type="predicted"/>
<name>A0ABX7VCG9_9GAMM</name>
<dbReference type="RefSeq" id="WP_164518089.1">
    <property type="nucleotide sequence ID" value="NZ_CP072425.1"/>
</dbReference>
<sequence>MKLQLHKKSIKQLGRQTRSLDKAQTPQIAGGVYYTERDTCNTIAVKCDTYHFRSCLC</sequence>
<dbReference type="Proteomes" id="UP000665025">
    <property type="component" value="Chromosome 1"/>
</dbReference>
<evidence type="ECO:0000313" key="1">
    <source>
        <dbReference type="EMBL" id="QTL36935.1"/>
    </source>
</evidence>
<dbReference type="EMBL" id="CP072425">
    <property type="protein sequence ID" value="QTL36935.1"/>
    <property type="molecule type" value="Genomic_DNA"/>
</dbReference>
<organism evidence="1 2">
    <name type="scientific">Pseudoalteromonas viridis</name>
    <dbReference type="NCBI Taxonomy" id="339617"/>
    <lineage>
        <taxon>Bacteria</taxon>
        <taxon>Pseudomonadati</taxon>
        <taxon>Pseudomonadota</taxon>
        <taxon>Gammaproteobacteria</taxon>
        <taxon>Alteromonadales</taxon>
        <taxon>Pseudoalteromonadaceae</taxon>
        <taxon>Pseudoalteromonas</taxon>
    </lineage>
</organism>
<keyword evidence="2" id="KW-1185">Reference proteome</keyword>